<comment type="caution">
    <text evidence="1">The sequence shown here is derived from an EMBL/GenBank/DDBJ whole genome shotgun (WGS) entry which is preliminary data.</text>
</comment>
<evidence type="ECO:0000313" key="1">
    <source>
        <dbReference type="EMBL" id="PEM57967.1"/>
    </source>
</evidence>
<reference evidence="1 2" key="1">
    <citation type="submission" date="2017-09" db="EMBL/GenBank/DDBJ databases">
        <title>Large-scale bioinformatics analysis of Bacillus genomes uncovers conserved roles of natural products in bacterial physiology.</title>
        <authorList>
            <consortium name="Agbiome Team Llc"/>
            <person name="Bleich R.M."/>
            <person name="Grubbs K.J."/>
            <person name="Santa Maria K.C."/>
            <person name="Allen S.E."/>
            <person name="Farag S."/>
            <person name="Shank E.A."/>
            <person name="Bowers A."/>
        </authorList>
    </citation>
    <scope>NUCLEOTIDE SEQUENCE [LARGE SCALE GENOMIC DNA]</scope>
    <source>
        <strain evidence="1 2">AFS010764</strain>
    </source>
</reference>
<protein>
    <recommendedName>
        <fullName evidence="3">Phosphoglycerate mutase</fullName>
    </recommendedName>
</protein>
<gene>
    <name evidence="1" type="ORF">CN611_06140</name>
</gene>
<dbReference type="Proteomes" id="UP000220621">
    <property type="component" value="Unassembled WGS sequence"/>
</dbReference>
<evidence type="ECO:0008006" key="3">
    <source>
        <dbReference type="Google" id="ProtNLM"/>
    </source>
</evidence>
<sequence length="124" mass="14685">MVSPRTFPLLTEDRTLPCDQMLSIDSIRKDFPYFQIHNTNDDLWKKGINCMPHKEFNSIANNFLLWCKAMRRKKIFIVSHDGTITAYREILTKQKLTIEDFLGETGWIRINVIDYVNEKSLQIF</sequence>
<proteinExistence type="predicted"/>
<dbReference type="EMBL" id="NUDL01000017">
    <property type="protein sequence ID" value="PEM57967.1"/>
    <property type="molecule type" value="Genomic_DNA"/>
</dbReference>
<evidence type="ECO:0000313" key="2">
    <source>
        <dbReference type="Proteomes" id="UP000220621"/>
    </source>
</evidence>
<dbReference type="AlphaFoldDB" id="A0A2B5WZI9"/>
<organism evidence="1 2">
    <name type="scientific">Bacillus wiedmannii</name>
    <dbReference type="NCBI Taxonomy" id="1890302"/>
    <lineage>
        <taxon>Bacteria</taxon>
        <taxon>Bacillati</taxon>
        <taxon>Bacillota</taxon>
        <taxon>Bacilli</taxon>
        <taxon>Bacillales</taxon>
        <taxon>Bacillaceae</taxon>
        <taxon>Bacillus</taxon>
        <taxon>Bacillus cereus group</taxon>
    </lineage>
</organism>
<name>A0A2B5WZI9_9BACI</name>
<dbReference type="InterPro" id="IPR029033">
    <property type="entry name" value="His_PPase_superfam"/>
</dbReference>
<accession>A0A2B5WZI9</accession>
<dbReference type="SUPFAM" id="SSF53254">
    <property type="entry name" value="Phosphoglycerate mutase-like"/>
    <property type="match status" value="1"/>
</dbReference>